<dbReference type="Proteomes" id="UP000831534">
    <property type="component" value="Chromosome"/>
</dbReference>
<dbReference type="RefSeq" id="WP_156900799.1">
    <property type="nucleotide sequence ID" value="NZ_CP091521.1"/>
</dbReference>
<evidence type="ECO:0000313" key="1">
    <source>
        <dbReference type="EMBL" id="UOP04090.1"/>
    </source>
</evidence>
<name>A0A8T9MQB4_9NEIS</name>
<evidence type="ECO:0000313" key="2">
    <source>
        <dbReference type="Proteomes" id="UP000831534"/>
    </source>
</evidence>
<gene>
    <name evidence="1" type="ORF">LVJ77_06320</name>
</gene>
<dbReference type="EMBL" id="CP091521">
    <property type="protein sequence ID" value="UOP04090.1"/>
    <property type="molecule type" value="Genomic_DNA"/>
</dbReference>
<keyword evidence="2" id="KW-1185">Reference proteome</keyword>
<dbReference type="KEGG" id="ckh:LVJ77_06320"/>
<organism evidence="1 2">
    <name type="scientific">Conchiformibius kuhniae</name>
    <dbReference type="NCBI Taxonomy" id="211502"/>
    <lineage>
        <taxon>Bacteria</taxon>
        <taxon>Pseudomonadati</taxon>
        <taxon>Pseudomonadota</taxon>
        <taxon>Betaproteobacteria</taxon>
        <taxon>Neisseriales</taxon>
        <taxon>Neisseriaceae</taxon>
        <taxon>Conchiformibius</taxon>
    </lineage>
</organism>
<accession>A0A8T9MQB4</accession>
<sequence length="78" mass="8672">MAGLSAAVGKQWRIIGEKRRGCGLAGARRQLAEKPLHRHFRADGKPKQVQINLEKILRAGCRTVDSRLRGHNGIFVLC</sequence>
<reference evidence="1" key="2">
    <citation type="submission" date="2024-09" db="EMBL/GenBank/DDBJ databases">
        <authorList>
            <person name="Veyrier F.J."/>
        </authorList>
    </citation>
    <scope>NUCLEOTIDE SEQUENCE</scope>
    <source>
        <strain evidence="1">17694</strain>
    </source>
</reference>
<reference evidence="1" key="1">
    <citation type="journal article" date="2022" name="Res Sq">
        <title>Evolution of multicellular longitudinally dividing oral cavity symbionts (Neisseriaceae).</title>
        <authorList>
            <person name="Nyongesa S."/>
            <person name="Weber P."/>
            <person name="Bernet E."/>
            <person name="Pullido F."/>
            <person name="Nieckarz M."/>
            <person name="Delaby M."/>
            <person name="Nieves C."/>
            <person name="Viehboeck T."/>
            <person name="Krause N."/>
            <person name="Rivera-Millot A."/>
            <person name="Nakamura A."/>
            <person name="Vischer N."/>
            <person name="VanNieuwenhze M."/>
            <person name="Brun Y."/>
            <person name="Cava F."/>
            <person name="Bulgheresi S."/>
            <person name="Veyrier F."/>
        </authorList>
    </citation>
    <scope>NUCLEOTIDE SEQUENCE</scope>
    <source>
        <strain evidence="1">17694</strain>
    </source>
</reference>
<protein>
    <submittedName>
        <fullName evidence="1">Uncharacterized protein</fullName>
    </submittedName>
</protein>
<dbReference type="AlphaFoldDB" id="A0A8T9MQB4"/>
<proteinExistence type="predicted"/>